<proteinExistence type="predicted"/>
<protein>
    <recommendedName>
        <fullName evidence="3">DUF1918 domain-containing protein</fullName>
    </recommendedName>
</protein>
<evidence type="ECO:0000313" key="2">
    <source>
        <dbReference type="Proteomes" id="UP000059419"/>
    </source>
</evidence>
<gene>
    <name evidence="1" type="ORF">EM595_1464</name>
</gene>
<reference evidence="2" key="1">
    <citation type="submission" date="2015-11" db="EMBL/GenBank/DDBJ databases">
        <authorList>
            <person name="Blom J."/>
        </authorList>
    </citation>
    <scope>NUCLEOTIDE SEQUENCE [LARGE SCALE GENOMIC DNA]</scope>
</reference>
<dbReference type="PATRIC" id="fig|1619313.3.peg.1517"/>
<organism evidence="1 2">
    <name type="scientific">Duffyella gerundensis</name>
    <dbReference type="NCBI Taxonomy" id="1619313"/>
    <lineage>
        <taxon>Bacteria</taxon>
        <taxon>Pseudomonadati</taxon>
        <taxon>Pseudomonadota</taxon>
        <taxon>Gammaproteobacteria</taxon>
        <taxon>Enterobacterales</taxon>
        <taxon>Erwiniaceae</taxon>
        <taxon>Duffyella</taxon>
    </lineage>
</organism>
<name>A0A0U5GLI8_9GAMM</name>
<evidence type="ECO:0008006" key="3">
    <source>
        <dbReference type="Google" id="ProtNLM"/>
    </source>
</evidence>
<dbReference type="KEGG" id="ege:EM595_1464"/>
<dbReference type="Proteomes" id="UP000059419">
    <property type="component" value="Chromosome 1"/>
</dbReference>
<evidence type="ECO:0000313" key="1">
    <source>
        <dbReference type="EMBL" id="CUU23698.1"/>
    </source>
</evidence>
<dbReference type="STRING" id="1619313.EM595_1464"/>
<dbReference type="RefSeq" id="WP_067429677.1">
    <property type="nucleotide sequence ID" value="NZ_CP072598.1"/>
</dbReference>
<sequence length="71" mass="8038">MSRYPKGSIVKHKSGEIRGEVVNVFQQGDAPGGCGYYVKWDDGNHSYHPEQELSWANVDRPRMHYSGRSGK</sequence>
<accession>A0A0U5GLI8</accession>
<dbReference type="AlphaFoldDB" id="A0A0U5GLI8"/>
<dbReference type="GeneID" id="84613503"/>
<dbReference type="EMBL" id="LN907827">
    <property type="protein sequence ID" value="CUU23698.1"/>
    <property type="molecule type" value="Genomic_DNA"/>
</dbReference>
<dbReference type="OrthoDB" id="6505328at2"/>
<keyword evidence="2" id="KW-1185">Reference proteome</keyword>